<evidence type="ECO:0000313" key="1">
    <source>
        <dbReference type="EMBL" id="PVH27015.1"/>
    </source>
</evidence>
<comment type="caution">
    <text evidence="1">The sequence shown here is derived from an EMBL/GenBank/DDBJ whole genome shotgun (WGS) entry which is preliminary data.</text>
</comment>
<evidence type="ECO:0000313" key="2">
    <source>
        <dbReference type="Proteomes" id="UP000245627"/>
    </source>
</evidence>
<dbReference type="OrthoDB" id="1274902at2"/>
<dbReference type="Proteomes" id="UP000245627">
    <property type="component" value="Unassembled WGS sequence"/>
</dbReference>
<dbReference type="InterPro" id="IPR011050">
    <property type="entry name" value="Pectin_lyase_fold/virulence"/>
</dbReference>
<dbReference type="InterPro" id="IPR012334">
    <property type="entry name" value="Pectin_lyas_fold"/>
</dbReference>
<gene>
    <name evidence="1" type="ORF">DC487_05310</name>
</gene>
<dbReference type="AlphaFoldDB" id="A0A2T8HNM4"/>
<dbReference type="RefSeq" id="WP_116774870.1">
    <property type="nucleotide sequence ID" value="NZ_QDKG01000001.1"/>
</dbReference>
<keyword evidence="2" id="KW-1185">Reference proteome</keyword>
<dbReference type="Gene3D" id="2.160.20.10">
    <property type="entry name" value="Single-stranded right-handed beta-helix, Pectin lyase-like"/>
    <property type="match status" value="1"/>
</dbReference>
<protein>
    <recommendedName>
        <fullName evidence="3">Right-handed parallel beta-helix repeat-containing protein</fullName>
    </recommendedName>
</protein>
<accession>A0A2T8HNM4</accession>
<reference evidence="1 2" key="1">
    <citation type="submission" date="2018-04" db="EMBL/GenBank/DDBJ databases">
        <title>Sphingobacterium cortibacter sp. nov.</title>
        <authorList>
            <person name="Li Y."/>
        </authorList>
    </citation>
    <scope>NUCLEOTIDE SEQUENCE [LARGE SCALE GENOMIC DNA]</scope>
    <source>
        <strain evidence="1 2">2c-3</strain>
    </source>
</reference>
<evidence type="ECO:0008006" key="3">
    <source>
        <dbReference type="Google" id="ProtNLM"/>
    </source>
</evidence>
<name>A0A2T8HNM4_9SPHI</name>
<sequence>MFGILLQLGDSRPVVPTEERRYKVSDLLPAAFTESALGLDDFAVRDDAYAAIQTRLNEASSRTRVIMEWDKAVALSDNLRIGSNTDIIFNSGKGAVLMNGVSKPLFRNRTDRGYGHANIVDQNITIHGEGILNGNAINQERGVYGSGMAAGVAWHGIRNIDIDGLSIFNHKVYAQEATNVIGGKLRNFRTDIGDVYQGPNMDGVHWDGHCMDCLFENGRVRSNDDAYCINADDGYAYWPTASHNNPYLAGFYNINFNGPAQNIIMKNLIIDNERTYHGFGIRILSSTSRVDGIEISNISGVASDYALLIDTYSWYAGAIDRPGKGDVGTILVDDFTVQTKHSTGGNEIPKGKISVTCSMENFVATGVTPNTLSNIPLVHKSATDFHNIPLDYGTFNVNGIDY</sequence>
<proteinExistence type="predicted"/>
<dbReference type="SUPFAM" id="SSF51126">
    <property type="entry name" value="Pectin lyase-like"/>
    <property type="match status" value="1"/>
</dbReference>
<organism evidence="1 2">
    <name type="scientific">Sphingobacterium corticibacter</name>
    <dbReference type="NCBI Taxonomy" id="2171749"/>
    <lineage>
        <taxon>Bacteria</taxon>
        <taxon>Pseudomonadati</taxon>
        <taxon>Bacteroidota</taxon>
        <taxon>Sphingobacteriia</taxon>
        <taxon>Sphingobacteriales</taxon>
        <taxon>Sphingobacteriaceae</taxon>
        <taxon>Sphingobacterium</taxon>
    </lineage>
</organism>
<dbReference type="EMBL" id="QDKG01000001">
    <property type="protein sequence ID" value="PVH27015.1"/>
    <property type="molecule type" value="Genomic_DNA"/>
</dbReference>